<dbReference type="SUPFAM" id="SSF81324">
    <property type="entry name" value="Voltage-gated potassium channels"/>
    <property type="match status" value="1"/>
</dbReference>
<dbReference type="RefSeq" id="WP_341628310.1">
    <property type="nucleotide sequence ID" value="NZ_JBAKBA010000026.1"/>
</dbReference>
<proteinExistence type="predicted"/>
<dbReference type="EMBL" id="JBAKBA010000026">
    <property type="protein sequence ID" value="MEL0659781.1"/>
    <property type="molecule type" value="Genomic_DNA"/>
</dbReference>
<organism evidence="7 8">
    <name type="scientific">Psychromonas arctica</name>
    <dbReference type="NCBI Taxonomy" id="168275"/>
    <lineage>
        <taxon>Bacteria</taxon>
        <taxon>Pseudomonadati</taxon>
        <taxon>Pseudomonadota</taxon>
        <taxon>Gammaproteobacteria</taxon>
        <taxon>Alteromonadales</taxon>
        <taxon>Psychromonadaceae</taxon>
        <taxon>Psychromonas</taxon>
    </lineage>
</organism>
<feature type="domain" description="Ion transport" evidence="6">
    <location>
        <begin position="34"/>
        <end position="251"/>
    </location>
</feature>
<evidence type="ECO:0000313" key="7">
    <source>
        <dbReference type="EMBL" id="MEL0659781.1"/>
    </source>
</evidence>
<dbReference type="Gene3D" id="1.20.120.350">
    <property type="entry name" value="Voltage-gated potassium channels. Chain C"/>
    <property type="match status" value="1"/>
</dbReference>
<dbReference type="PANTHER" id="PTHR10037">
    <property type="entry name" value="VOLTAGE-GATED CATION CHANNEL CALCIUM AND SODIUM"/>
    <property type="match status" value="1"/>
</dbReference>
<dbReference type="InterPro" id="IPR043203">
    <property type="entry name" value="VGCC_Ca_Na"/>
</dbReference>
<accession>A0ABU9HDW9</accession>
<protein>
    <submittedName>
        <fullName evidence="7">Ion transporter</fullName>
    </submittedName>
</protein>
<evidence type="ECO:0000313" key="8">
    <source>
        <dbReference type="Proteomes" id="UP001366060"/>
    </source>
</evidence>
<dbReference type="InterPro" id="IPR003915">
    <property type="entry name" value="PKD_2"/>
</dbReference>
<evidence type="ECO:0000256" key="2">
    <source>
        <dbReference type="ARBA" id="ARBA00022692"/>
    </source>
</evidence>
<sequence length="283" mass="32694">MTKIEKSSDKQNNELKPESGLSSLERRFYEIRNNKIFELFVIGIIIFSALMIGANSYEVSPTTLQFLSVLDIAITVIFLVEIIIRFIGEPNKKRFFHNAWNVFDTFIVLVSLIPIEDSELAILGRLVRIFRVLRMVSIIPELRILINSLIKALPQLGYVMLLMFIIFYIYAAIGTTFFANINPTLWGDIAVSLLTLFRVMTFEDWTDVMYETMAVYPLSWSFYLSFIFFTAFAFLNMVIGIVVNVLEQERQLEADIENKVSEQPTLLELKEELAEIKALLKKQ</sequence>
<keyword evidence="8" id="KW-1185">Reference proteome</keyword>
<gene>
    <name evidence="7" type="ORF">V6255_11595</name>
</gene>
<evidence type="ECO:0000256" key="1">
    <source>
        <dbReference type="ARBA" id="ARBA00004141"/>
    </source>
</evidence>
<evidence type="ECO:0000256" key="5">
    <source>
        <dbReference type="SAM" id="Phobius"/>
    </source>
</evidence>
<dbReference type="Proteomes" id="UP001366060">
    <property type="component" value="Unassembled WGS sequence"/>
</dbReference>
<keyword evidence="3 5" id="KW-1133">Transmembrane helix</keyword>
<reference evidence="7 8" key="1">
    <citation type="submission" date="2024-02" db="EMBL/GenBank/DDBJ databases">
        <title>Bacteria isolated from the canopy kelp, Nereocystis luetkeana.</title>
        <authorList>
            <person name="Pfister C.A."/>
            <person name="Younker I.T."/>
            <person name="Light S.H."/>
        </authorList>
    </citation>
    <scope>NUCLEOTIDE SEQUENCE [LARGE SCALE GENOMIC DNA]</scope>
    <source>
        <strain evidence="7 8">TI.2.07</strain>
    </source>
</reference>
<keyword evidence="2 5" id="KW-0812">Transmembrane</keyword>
<feature type="transmembrane region" description="Helical" evidence="5">
    <location>
        <begin position="36"/>
        <end position="54"/>
    </location>
</feature>
<comment type="caution">
    <text evidence="7">The sequence shown here is derived from an EMBL/GenBank/DDBJ whole genome shotgun (WGS) entry which is preliminary data.</text>
</comment>
<feature type="transmembrane region" description="Helical" evidence="5">
    <location>
        <begin position="156"/>
        <end position="178"/>
    </location>
</feature>
<dbReference type="PANTHER" id="PTHR10037:SF62">
    <property type="entry name" value="SODIUM CHANNEL PROTEIN 60E"/>
    <property type="match status" value="1"/>
</dbReference>
<dbReference type="Gene3D" id="1.10.287.70">
    <property type="match status" value="1"/>
</dbReference>
<dbReference type="InterPro" id="IPR027359">
    <property type="entry name" value="Volt_channel_dom_sf"/>
</dbReference>
<evidence type="ECO:0000256" key="3">
    <source>
        <dbReference type="ARBA" id="ARBA00022989"/>
    </source>
</evidence>
<comment type="subcellular location">
    <subcellularLocation>
        <location evidence="1">Membrane</location>
        <topology evidence="1">Multi-pass membrane protein</topology>
    </subcellularLocation>
</comment>
<evidence type="ECO:0000256" key="4">
    <source>
        <dbReference type="ARBA" id="ARBA00023136"/>
    </source>
</evidence>
<dbReference type="Pfam" id="PF00520">
    <property type="entry name" value="Ion_trans"/>
    <property type="match status" value="1"/>
</dbReference>
<keyword evidence="4 5" id="KW-0472">Membrane</keyword>
<feature type="transmembrane region" description="Helical" evidence="5">
    <location>
        <begin position="66"/>
        <end position="87"/>
    </location>
</feature>
<feature type="transmembrane region" description="Helical" evidence="5">
    <location>
        <begin position="222"/>
        <end position="246"/>
    </location>
</feature>
<dbReference type="PRINTS" id="PR01433">
    <property type="entry name" value="POLYCYSTIN2"/>
</dbReference>
<evidence type="ECO:0000259" key="6">
    <source>
        <dbReference type="Pfam" id="PF00520"/>
    </source>
</evidence>
<dbReference type="InterPro" id="IPR005821">
    <property type="entry name" value="Ion_trans_dom"/>
</dbReference>
<name>A0ABU9HDW9_9GAMM</name>